<comment type="caution">
    <text evidence="4">The sequence shown here is derived from an EMBL/GenBank/DDBJ whole genome shotgun (WGS) entry which is preliminary data.</text>
</comment>
<dbReference type="InterPro" id="IPR039532">
    <property type="entry name" value="TetR_C_Firmicutes"/>
</dbReference>
<evidence type="ECO:0000313" key="5">
    <source>
        <dbReference type="Proteomes" id="UP000823615"/>
    </source>
</evidence>
<reference evidence="4" key="2">
    <citation type="journal article" date="2021" name="PeerJ">
        <title>Extensive microbial diversity within the chicken gut microbiome revealed by metagenomics and culture.</title>
        <authorList>
            <person name="Gilroy R."/>
            <person name="Ravi A."/>
            <person name="Getino M."/>
            <person name="Pursley I."/>
            <person name="Horton D.L."/>
            <person name="Alikhan N.F."/>
            <person name="Baker D."/>
            <person name="Gharbi K."/>
            <person name="Hall N."/>
            <person name="Watson M."/>
            <person name="Adriaenssens E.M."/>
            <person name="Foster-Nyarko E."/>
            <person name="Jarju S."/>
            <person name="Secka A."/>
            <person name="Antonio M."/>
            <person name="Oren A."/>
            <person name="Chaudhuri R.R."/>
            <person name="La Ragione R."/>
            <person name="Hildebrand F."/>
            <person name="Pallen M.J."/>
        </authorList>
    </citation>
    <scope>NUCLEOTIDE SEQUENCE</scope>
    <source>
        <strain evidence="4">7293</strain>
    </source>
</reference>
<evidence type="ECO:0000256" key="1">
    <source>
        <dbReference type="ARBA" id="ARBA00023125"/>
    </source>
</evidence>
<feature type="domain" description="HTH tetR-type" evidence="3">
    <location>
        <begin position="10"/>
        <end position="70"/>
    </location>
</feature>
<evidence type="ECO:0000259" key="3">
    <source>
        <dbReference type="PROSITE" id="PS50977"/>
    </source>
</evidence>
<name>A0A9D9E1Z9_9SPIO</name>
<dbReference type="AlphaFoldDB" id="A0A9D9E1Z9"/>
<dbReference type="InterPro" id="IPR009057">
    <property type="entry name" value="Homeodomain-like_sf"/>
</dbReference>
<feature type="DNA-binding region" description="H-T-H motif" evidence="2">
    <location>
        <begin position="33"/>
        <end position="52"/>
    </location>
</feature>
<evidence type="ECO:0000256" key="2">
    <source>
        <dbReference type="PROSITE-ProRule" id="PRU00335"/>
    </source>
</evidence>
<proteinExistence type="predicted"/>
<dbReference type="EMBL" id="JADIMT010000080">
    <property type="protein sequence ID" value="MBO8436696.1"/>
    <property type="molecule type" value="Genomic_DNA"/>
</dbReference>
<evidence type="ECO:0000313" key="4">
    <source>
        <dbReference type="EMBL" id="MBO8436696.1"/>
    </source>
</evidence>
<dbReference type="PANTHER" id="PTHR43479:SF11">
    <property type="entry name" value="ACREF_ENVCD OPERON REPRESSOR-RELATED"/>
    <property type="match status" value="1"/>
</dbReference>
<gene>
    <name evidence="4" type="ORF">IAA97_06935</name>
</gene>
<sequence length="195" mass="22056">MAPKVDIRIQKTKERLKGSLLSLLNEKSIDHISISEICRLSGINRNTFYQHYKDIRDLLSEIEGDFMETIFSTIEISGSSIQSVKDFLRVLLERIRANQDLCLLLFSDNGDKNFFRNILMYALPSAVENWTKELGMNPDDATVLYLYVMGGAVNVIEAWMKDNINATLDDVAEKLNAMILGSQSGICLNTDCSHK</sequence>
<dbReference type="InterPro" id="IPR050624">
    <property type="entry name" value="HTH-type_Tx_Regulator"/>
</dbReference>
<protein>
    <submittedName>
        <fullName evidence="4">TetR/AcrR family transcriptional regulator</fullName>
    </submittedName>
</protein>
<reference evidence="4" key="1">
    <citation type="submission" date="2020-10" db="EMBL/GenBank/DDBJ databases">
        <authorList>
            <person name="Gilroy R."/>
        </authorList>
    </citation>
    <scope>NUCLEOTIDE SEQUENCE</scope>
    <source>
        <strain evidence="4">7293</strain>
    </source>
</reference>
<dbReference type="PANTHER" id="PTHR43479">
    <property type="entry name" value="ACREF/ENVCD OPERON REPRESSOR-RELATED"/>
    <property type="match status" value="1"/>
</dbReference>
<organism evidence="4 5">
    <name type="scientific">Candidatus Ornithospirochaeta stercoripullorum</name>
    <dbReference type="NCBI Taxonomy" id="2840899"/>
    <lineage>
        <taxon>Bacteria</taxon>
        <taxon>Pseudomonadati</taxon>
        <taxon>Spirochaetota</taxon>
        <taxon>Spirochaetia</taxon>
        <taxon>Spirochaetales</taxon>
        <taxon>Spirochaetaceae</taxon>
        <taxon>Spirochaetaceae incertae sedis</taxon>
        <taxon>Candidatus Ornithospirochaeta</taxon>
    </lineage>
</organism>
<dbReference type="Gene3D" id="1.10.357.10">
    <property type="entry name" value="Tetracycline Repressor, domain 2"/>
    <property type="match status" value="1"/>
</dbReference>
<dbReference type="Proteomes" id="UP000823615">
    <property type="component" value="Unassembled WGS sequence"/>
</dbReference>
<accession>A0A9D9E1Z9</accession>
<dbReference type="InterPro" id="IPR001647">
    <property type="entry name" value="HTH_TetR"/>
</dbReference>
<dbReference type="GO" id="GO:0003677">
    <property type="term" value="F:DNA binding"/>
    <property type="evidence" value="ECO:0007669"/>
    <property type="project" value="UniProtKB-UniRule"/>
</dbReference>
<dbReference type="PROSITE" id="PS50977">
    <property type="entry name" value="HTH_TETR_2"/>
    <property type="match status" value="1"/>
</dbReference>
<keyword evidence="1 2" id="KW-0238">DNA-binding</keyword>
<dbReference type="SUPFAM" id="SSF46689">
    <property type="entry name" value="Homeodomain-like"/>
    <property type="match status" value="1"/>
</dbReference>
<dbReference type="Pfam" id="PF14278">
    <property type="entry name" value="TetR_C_8"/>
    <property type="match status" value="1"/>
</dbReference>